<dbReference type="EMBL" id="APJX01000005">
    <property type="protein sequence ID" value="EMS79135.1"/>
    <property type="molecule type" value="Genomic_DNA"/>
</dbReference>
<protein>
    <recommendedName>
        <fullName evidence="4">YcfA family protein</fullName>
    </recommendedName>
</protein>
<dbReference type="OrthoDB" id="9896894at2"/>
<dbReference type="InterPro" id="IPR038570">
    <property type="entry name" value="HicA_sf"/>
</dbReference>
<gene>
    <name evidence="1" type="ORF">Dpo_5c00580</name>
    <name evidence="2" type="ORF">Dpo_5c00710</name>
</gene>
<reference evidence="2 3" key="1">
    <citation type="journal article" date="2013" name="Genome Announc.">
        <title>Draft Genome Sequence of Desulfotignum phosphitoxidans DSM 13687 Strain FiPS-3.</title>
        <authorList>
            <person name="Poehlein A."/>
            <person name="Daniel R."/>
            <person name="Simeonova D.D."/>
        </authorList>
    </citation>
    <scope>NUCLEOTIDE SEQUENCE [LARGE SCALE GENOMIC DNA]</scope>
    <source>
        <strain evidence="2 3">DSM 13687</strain>
    </source>
</reference>
<name>S0FVN7_9BACT</name>
<dbReference type="AlphaFoldDB" id="S0FVN7"/>
<dbReference type="Proteomes" id="UP000014216">
    <property type="component" value="Unassembled WGS sequence"/>
</dbReference>
<evidence type="ECO:0008006" key="4">
    <source>
        <dbReference type="Google" id="ProtNLM"/>
    </source>
</evidence>
<evidence type="ECO:0000313" key="3">
    <source>
        <dbReference type="Proteomes" id="UP000014216"/>
    </source>
</evidence>
<dbReference type="EMBL" id="APJX01000005">
    <property type="protein sequence ID" value="EMS79148.1"/>
    <property type="molecule type" value="Genomic_DNA"/>
</dbReference>
<evidence type="ECO:0000313" key="1">
    <source>
        <dbReference type="EMBL" id="EMS79135.1"/>
    </source>
</evidence>
<organism evidence="2 3">
    <name type="scientific">Desulfotignum phosphitoxidans DSM 13687</name>
    <dbReference type="NCBI Taxonomy" id="1286635"/>
    <lineage>
        <taxon>Bacteria</taxon>
        <taxon>Pseudomonadati</taxon>
        <taxon>Thermodesulfobacteriota</taxon>
        <taxon>Desulfobacteria</taxon>
        <taxon>Desulfobacterales</taxon>
        <taxon>Desulfobacteraceae</taxon>
        <taxon>Desulfotignum</taxon>
    </lineage>
</organism>
<keyword evidence="3" id="KW-1185">Reference proteome</keyword>
<dbReference type="Gene3D" id="3.30.920.30">
    <property type="entry name" value="Hypothetical protein"/>
    <property type="match status" value="1"/>
</dbReference>
<proteinExistence type="predicted"/>
<sequence length="82" mass="9330">MPNRHPLTLKDFIKKLKKFGVVSMARSRGKGSEIILLKPDSEGSTKGAQYPIKNHGKKTTIHVPVIKAALRRFDINEDEFWN</sequence>
<comment type="caution">
    <text evidence="2">The sequence shown here is derived from an EMBL/GenBank/DDBJ whole genome shotgun (WGS) entry which is preliminary data.</text>
</comment>
<accession>S0FVN7</accession>
<dbReference type="RefSeq" id="WP_006966236.1">
    <property type="nucleotide sequence ID" value="NZ_APJX01000005.1"/>
</dbReference>
<evidence type="ECO:0000313" key="2">
    <source>
        <dbReference type="EMBL" id="EMS79148.1"/>
    </source>
</evidence>